<evidence type="ECO:0000313" key="2">
    <source>
        <dbReference type="Proteomes" id="UP000075809"/>
    </source>
</evidence>
<name>A0A151WJ37_9HYME</name>
<protein>
    <submittedName>
        <fullName evidence="1">Uncharacterized protein</fullName>
    </submittedName>
</protein>
<reference evidence="1 2" key="1">
    <citation type="submission" date="2015-09" db="EMBL/GenBank/DDBJ databases">
        <title>Trachymyrmex zeteki WGS genome.</title>
        <authorList>
            <person name="Nygaard S."/>
            <person name="Hu H."/>
            <person name="Boomsma J."/>
            <person name="Zhang G."/>
        </authorList>
    </citation>
    <scope>NUCLEOTIDE SEQUENCE [LARGE SCALE GENOMIC DNA]</scope>
    <source>
        <strain evidence="1">Tzet28-1</strain>
        <tissue evidence="1">Whole body</tissue>
    </source>
</reference>
<dbReference type="Proteomes" id="UP000075809">
    <property type="component" value="Unassembled WGS sequence"/>
</dbReference>
<evidence type="ECO:0000313" key="1">
    <source>
        <dbReference type="EMBL" id="KYQ47862.1"/>
    </source>
</evidence>
<accession>A0A151WJ37</accession>
<keyword evidence="2" id="KW-1185">Reference proteome</keyword>
<proteinExistence type="predicted"/>
<dbReference type="EMBL" id="KQ983049">
    <property type="protein sequence ID" value="KYQ47862.1"/>
    <property type="molecule type" value="Genomic_DNA"/>
</dbReference>
<sequence>MISVDSCCEAICDCYLQIVGSTCALSSAVAPVHRRATGRPQRMSETPRIPDADRRRLIESIEQHGAATVTATSTATATATAVEPLVRQKP</sequence>
<gene>
    <name evidence="1" type="ORF">ALC60_13128</name>
</gene>
<organism evidence="1 2">
    <name type="scientific">Mycetomoellerius zeteki</name>
    <dbReference type="NCBI Taxonomy" id="64791"/>
    <lineage>
        <taxon>Eukaryota</taxon>
        <taxon>Metazoa</taxon>
        <taxon>Ecdysozoa</taxon>
        <taxon>Arthropoda</taxon>
        <taxon>Hexapoda</taxon>
        <taxon>Insecta</taxon>
        <taxon>Pterygota</taxon>
        <taxon>Neoptera</taxon>
        <taxon>Endopterygota</taxon>
        <taxon>Hymenoptera</taxon>
        <taxon>Apocrita</taxon>
        <taxon>Aculeata</taxon>
        <taxon>Formicoidea</taxon>
        <taxon>Formicidae</taxon>
        <taxon>Myrmicinae</taxon>
        <taxon>Mycetomoellerius</taxon>
    </lineage>
</organism>
<dbReference type="AlphaFoldDB" id="A0A151WJ37"/>